<evidence type="ECO:0000256" key="1">
    <source>
        <dbReference type="ARBA" id="ARBA00004141"/>
    </source>
</evidence>
<protein>
    <submittedName>
        <fullName evidence="7">Peptidase S54, rhomboid domain, Rhomboid-like superfamily</fullName>
    </submittedName>
</protein>
<dbReference type="SUPFAM" id="SSF144091">
    <property type="entry name" value="Rhomboid-like"/>
    <property type="match status" value="1"/>
</dbReference>
<evidence type="ECO:0000256" key="2">
    <source>
        <dbReference type="ARBA" id="ARBA00022692"/>
    </source>
</evidence>
<dbReference type="AlphaFoldDB" id="A0A9Q9B210"/>
<dbReference type="EMBL" id="CP099425">
    <property type="protein sequence ID" value="USW56128.1"/>
    <property type="molecule type" value="Genomic_DNA"/>
</dbReference>
<keyword evidence="3 5" id="KW-1133">Transmembrane helix</keyword>
<reference evidence="7" key="1">
    <citation type="submission" date="2022-06" db="EMBL/GenBank/DDBJ databases">
        <title>Complete genome sequences of two strains of the flax pathogen Septoria linicola.</title>
        <authorList>
            <person name="Lapalu N."/>
            <person name="Simon A."/>
            <person name="Demenou B."/>
            <person name="Paumier D."/>
            <person name="Guillot M.-P."/>
            <person name="Gout L."/>
            <person name="Valade R."/>
        </authorList>
    </citation>
    <scope>NUCLEOTIDE SEQUENCE</scope>
    <source>
        <strain evidence="7">SE15195</strain>
    </source>
</reference>
<evidence type="ECO:0000313" key="7">
    <source>
        <dbReference type="EMBL" id="USW56128.1"/>
    </source>
</evidence>
<keyword evidence="8" id="KW-1185">Reference proteome</keyword>
<sequence>MGASGIVYAFAAVSALGCPNEYIQTPLGKIPVIWALEYVPWMMIASEYESLRKGCKTFKGQKISHYGHLGGALAGAVYYFTMLHWRQKRKRQRRGFNPLLSHYIR</sequence>
<dbReference type="Proteomes" id="UP001056384">
    <property type="component" value="Chromosome 8"/>
</dbReference>
<dbReference type="InterPro" id="IPR035952">
    <property type="entry name" value="Rhomboid-like_sf"/>
</dbReference>
<keyword evidence="2 5" id="KW-0812">Transmembrane</keyword>
<evidence type="ECO:0000259" key="6">
    <source>
        <dbReference type="Pfam" id="PF01694"/>
    </source>
</evidence>
<dbReference type="GO" id="GO:0016020">
    <property type="term" value="C:membrane"/>
    <property type="evidence" value="ECO:0007669"/>
    <property type="project" value="UniProtKB-SubCell"/>
</dbReference>
<evidence type="ECO:0000256" key="5">
    <source>
        <dbReference type="SAM" id="Phobius"/>
    </source>
</evidence>
<feature type="domain" description="Peptidase S54 rhomboid" evidence="6">
    <location>
        <begin position="1"/>
        <end position="83"/>
    </location>
</feature>
<accession>A0A9Q9B210</accession>
<evidence type="ECO:0000256" key="3">
    <source>
        <dbReference type="ARBA" id="ARBA00022989"/>
    </source>
</evidence>
<name>A0A9Q9B210_9PEZI</name>
<comment type="subcellular location">
    <subcellularLocation>
        <location evidence="1">Membrane</location>
        <topology evidence="1">Multi-pass membrane protein</topology>
    </subcellularLocation>
</comment>
<keyword evidence="4 5" id="KW-0472">Membrane</keyword>
<evidence type="ECO:0000256" key="4">
    <source>
        <dbReference type="ARBA" id="ARBA00023136"/>
    </source>
</evidence>
<dbReference type="GO" id="GO:0004252">
    <property type="term" value="F:serine-type endopeptidase activity"/>
    <property type="evidence" value="ECO:0007669"/>
    <property type="project" value="InterPro"/>
</dbReference>
<gene>
    <name evidence="7" type="ORF">Slin15195_G094470</name>
</gene>
<proteinExistence type="predicted"/>
<feature type="transmembrane region" description="Helical" evidence="5">
    <location>
        <begin position="66"/>
        <end position="85"/>
    </location>
</feature>
<dbReference type="Gene3D" id="1.20.1540.10">
    <property type="entry name" value="Rhomboid-like"/>
    <property type="match status" value="1"/>
</dbReference>
<evidence type="ECO:0000313" key="8">
    <source>
        <dbReference type="Proteomes" id="UP001056384"/>
    </source>
</evidence>
<dbReference type="Pfam" id="PF01694">
    <property type="entry name" value="Rhomboid"/>
    <property type="match status" value="1"/>
</dbReference>
<dbReference type="InterPro" id="IPR022764">
    <property type="entry name" value="Peptidase_S54_rhomboid_dom"/>
</dbReference>
<organism evidence="7 8">
    <name type="scientific">Septoria linicola</name>
    <dbReference type="NCBI Taxonomy" id="215465"/>
    <lineage>
        <taxon>Eukaryota</taxon>
        <taxon>Fungi</taxon>
        <taxon>Dikarya</taxon>
        <taxon>Ascomycota</taxon>
        <taxon>Pezizomycotina</taxon>
        <taxon>Dothideomycetes</taxon>
        <taxon>Dothideomycetidae</taxon>
        <taxon>Mycosphaerellales</taxon>
        <taxon>Mycosphaerellaceae</taxon>
        <taxon>Septoria</taxon>
    </lineage>
</organism>